<evidence type="ECO:0000313" key="1">
    <source>
        <dbReference type="EMBL" id="KAL3286304.1"/>
    </source>
</evidence>
<dbReference type="AlphaFoldDB" id="A0ABD2P5V1"/>
<protein>
    <submittedName>
        <fullName evidence="1">Uncharacterized protein</fullName>
    </submittedName>
</protein>
<organism evidence="1 2">
    <name type="scientific">Cryptolaemus montrouzieri</name>
    <dbReference type="NCBI Taxonomy" id="559131"/>
    <lineage>
        <taxon>Eukaryota</taxon>
        <taxon>Metazoa</taxon>
        <taxon>Ecdysozoa</taxon>
        <taxon>Arthropoda</taxon>
        <taxon>Hexapoda</taxon>
        <taxon>Insecta</taxon>
        <taxon>Pterygota</taxon>
        <taxon>Neoptera</taxon>
        <taxon>Endopterygota</taxon>
        <taxon>Coleoptera</taxon>
        <taxon>Polyphaga</taxon>
        <taxon>Cucujiformia</taxon>
        <taxon>Coccinelloidea</taxon>
        <taxon>Coccinellidae</taxon>
        <taxon>Scymninae</taxon>
        <taxon>Scymnini</taxon>
        <taxon>Cryptolaemus</taxon>
    </lineage>
</organism>
<proteinExistence type="predicted"/>
<name>A0ABD2P5V1_9CUCU</name>
<dbReference type="EMBL" id="JABFTP020000185">
    <property type="protein sequence ID" value="KAL3286304.1"/>
    <property type="molecule type" value="Genomic_DNA"/>
</dbReference>
<gene>
    <name evidence="1" type="ORF">HHI36_000813</name>
</gene>
<accession>A0ABD2P5V1</accession>
<reference evidence="1 2" key="1">
    <citation type="journal article" date="2021" name="BMC Biol.">
        <title>Horizontally acquired antibacterial genes associated with adaptive radiation of ladybird beetles.</title>
        <authorList>
            <person name="Li H.S."/>
            <person name="Tang X.F."/>
            <person name="Huang Y.H."/>
            <person name="Xu Z.Y."/>
            <person name="Chen M.L."/>
            <person name="Du X.Y."/>
            <person name="Qiu B.Y."/>
            <person name="Chen P.T."/>
            <person name="Zhang W."/>
            <person name="Slipinski A."/>
            <person name="Escalona H.E."/>
            <person name="Waterhouse R.M."/>
            <person name="Zwick A."/>
            <person name="Pang H."/>
        </authorList>
    </citation>
    <scope>NUCLEOTIDE SEQUENCE [LARGE SCALE GENOMIC DNA]</scope>
    <source>
        <strain evidence="1">SYSU2018</strain>
    </source>
</reference>
<sequence length="112" mass="12866">MLQTKLQITTALTESRLTLFSDDSGKQKKTHEQSIDEFGDKRFYSYINKALSSHSSQIFLKDDTQEVIKDSSKTAELFAWHFESVFIPEDMNNFPTLPSTTRSVNEINDIVI</sequence>
<dbReference type="Proteomes" id="UP001516400">
    <property type="component" value="Unassembled WGS sequence"/>
</dbReference>
<keyword evidence="2" id="KW-1185">Reference proteome</keyword>
<comment type="caution">
    <text evidence="1">The sequence shown here is derived from an EMBL/GenBank/DDBJ whole genome shotgun (WGS) entry which is preliminary data.</text>
</comment>
<evidence type="ECO:0000313" key="2">
    <source>
        <dbReference type="Proteomes" id="UP001516400"/>
    </source>
</evidence>